<dbReference type="Gene3D" id="3.30.200.20">
    <property type="entry name" value="Phosphorylase Kinase, domain 1"/>
    <property type="match status" value="1"/>
</dbReference>
<name>A0AAD9WHS4_EUCGR</name>
<evidence type="ECO:0000256" key="8">
    <source>
        <dbReference type="ARBA" id="ARBA00048679"/>
    </source>
</evidence>
<keyword evidence="3" id="KW-0808">Transferase</keyword>
<evidence type="ECO:0000256" key="6">
    <source>
        <dbReference type="ARBA" id="ARBA00022840"/>
    </source>
</evidence>
<keyword evidence="4" id="KW-0547">Nucleotide-binding</keyword>
<dbReference type="Pfam" id="PF07714">
    <property type="entry name" value="PK_Tyr_Ser-Thr"/>
    <property type="match status" value="1"/>
</dbReference>
<evidence type="ECO:0000313" key="10">
    <source>
        <dbReference type="EMBL" id="KAK2631067.1"/>
    </source>
</evidence>
<dbReference type="PANTHER" id="PTHR27002">
    <property type="entry name" value="RECEPTOR-LIKE SERINE/THREONINE-PROTEIN KINASE SD1-8"/>
    <property type="match status" value="1"/>
</dbReference>
<dbReference type="AlphaFoldDB" id="A0AAD9WHS4"/>
<evidence type="ECO:0000256" key="5">
    <source>
        <dbReference type="ARBA" id="ARBA00022777"/>
    </source>
</evidence>
<feature type="domain" description="Protein kinase" evidence="9">
    <location>
        <begin position="24"/>
        <end position="226"/>
    </location>
</feature>
<dbReference type="InterPro" id="IPR001245">
    <property type="entry name" value="Ser-Thr/Tyr_kinase_cat_dom"/>
</dbReference>
<keyword evidence="6" id="KW-0067">ATP-binding</keyword>
<comment type="catalytic activity">
    <reaction evidence="8">
        <text>L-seryl-[protein] + ATP = O-phospho-L-seryl-[protein] + ADP + H(+)</text>
        <dbReference type="Rhea" id="RHEA:17989"/>
        <dbReference type="Rhea" id="RHEA-COMP:9863"/>
        <dbReference type="Rhea" id="RHEA-COMP:11604"/>
        <dbReference type="ChEBI" id="CHEBI:15378"/>
        <dbReference type="ChEBI" id="CHEBI:29999"/>
        <dbReference type="ChEBI" id="CHEBI:30616"/>
        <dbReference type="ChEBI" id="CHEBI:83421"/>
        <dbReference type="ChEBI" id="CHEBI:456216"/>
        <dbReference type="EC" id="2.7.11.1"/>
    </reaction>
</comment>
<dbReference type="GO" id="GO:0005524">
    <property type="term" value="F:ATP binding"/>
    <property type="evidence" value="ECO:0007669"/>
    <property type="project" value="UniProtKB-KW"/>
</dbReference>
<dbReference type="FunFam" id="1.10.510.10:FF:001023">
    <property type="entry name" value="Os07g0541700 protein"/>
    <property type="match status" value="1"/>
</dbReference>
<sequence>MKQGDASELLVYDFDSVLLATDNFNVKNKLGQGRFAPFITVKRLSSISGQGIAEFKNEILLISKLQHRNLVRLVGYCTEGEEKTIVYEYLLNKSLDAFLSDSTEKAKLHWAICFRIILEVTRGLLCLQCNSCPRVIHQVLRESNILLDEMMNPTISYFGLAQIFEGTQDLPYSGYMSPEYVMDGKFSEKSDVYSFGVLIVELISINLSIGKLSSGLYLSKSLMNRP</sequence>
<dbReference type="EMBL" id="MU851331">
    <property type="protein sequence ID" value="KAK2631067.1"/>
    <property type="molecule type" value="Genomic_DNA"/>
</dbReference>
<dbReference type="Proteomes" id="UP000030711">
    <property type="component" value="Unassembled WGS sequence"/>
</dbReference>
<evidence type="ECO:0000256" key="7">
    <source>
        <dbReference type="ARBA" id="ARBA00047899"/>
    </source>
</evidence>
<evidence type="ECO:0000256" key="2">
    <source>
        <dbReference type="ARBA" id="ARBA00022527"/>
    </source>
</evidence>
<accession>A0AAD9WHS4</accession>
<proteinExistence type="predicted"/>
<dbReference type="GO" id="GO:0004674">
    <property type="term" value="F:protein serine/threonine kinase activity"/>
    <property type="evidence" value="ECO:0007669"/>
    <property type="project" value="UniProtKB-KW"/>
</dbReference>
<evidence type="ECO:0000313" key="11">
    <source>
        <dbReference type="Proteomes" id="UP000030711"/>
    </source>
</evidence>
<dbReference type="Gene3D" id="1.10.510.10">
    <property type="entry name" value="Transferase(Phosphotransferase) domain 1"/>
    <property type="match status" value="1"/>
</dbReference>
<evidence type="ECO:0000259" key="9">
    <source>
        <dbReference type="PROSITE" id="PS50011"/>
    </source>
</evidence>
<dbReference type="SUPFAM" id="SSF56112">
    <property type="entry name" value="Protein kinase-like (PK-like)"/>
    <property type="match status" value="1"/>
</dbReference>
<evidence type="ECO:0000256" key="4">
    <source>
        <dbReference type="ARBA" id="ARBA00022741"/>
    </source>
</evidence>
<dbReference type="InterPro" id="IPR011009">
    <property type="entry name" value="Kinase-like_dom_sf"/>
</dbReference>
<dbReference type="InterPro" id="IPR000719">
    <property type="entry name" value="Prot_kinase_dom"/>
</dbReference>
<protein>
    <recommendedName>
        <fullName evidence="1">non-specific serine/threonine protein kinase</fullName>
        <ecNumber evidence="1">2.7.11.1</ecNumber>
    </recommendedName>
</protein>
<gene>
    <name evidence="10" type="ORF">EUGRSUZ_L03460</name>
</gene>
<keyword evidence="5" id="KW-0418">Kinase</keyword>
<organism evidence="10 11">
    <name type="scientific">Eucalyptus grandis</name>
    <name type="common">Flooded gum</name>
    <dbReference type="NCBI Taxonomy" id="71139"/>
    <lineage>
        <taxon>Eukaryota</taxon>
        <taxon>Viridiplantae</taxon>
        <taxon>Streptophyta</taxon>
        <taxon>Embryophyta</taxon>
        <taxon>Tracheophyta</taxon>
        <taxon>Spermatophyta</taxon>
        <taxon>Magnoliopsida</taxon>
        <taxon>eudicotyledons</taxon>
        <taxon>Gunneridae</taxon>
        <taxon>Pentapetalae</taxon>
        <taxon>rosids</taxon>
        <taxon>malvids</taxon>
        <taxon>Myrtales</taxon>
        <taxon>Myrtaceae</taxon>
        <taxon>Myrtoideae</taxon>
        <taxon>Eucalypteae</taxon>
        <taxon>Eucalyptus</taxon>
    </lineage>
</organism>
<dbReference type="PANTHER" id="PTHR27002:SF422">
    <property type="entry name" value="RECEPTOR-LIKE SERINE_THREONINE-PROTEIN KINASE"/>
    <property type="match status" value="1"/>
</dbReference>
<keyword evidence="11" id="KW-1185">Reference proteome</keyword>
<dbReference type="EC" id="2.7.11.1" evidence="1"/>
<reference evidence="10 11" key="1">
    <citation type="journal article" date="2014" name="Nature">
        <title>The genome of Eucalyptus grandis.</title>
        <authorList>
            <person name="Myburg A.A."/>
            <person name="Grattapaglia D."/>
            <person name="Tuskan G.A."/>
            <person name="Hellsten U."/>
            <person name="Hayes R.D."/>
            <person name="Grimwood J."/>
            <person name="Jenkins J."/>
            <person name="Lindquist E."/>
            <person name="Tice H."/>
            <person name="Bauer D."/>
            <person name="Goodstein D.M."/>
            <person name="Dubchak I."/>
            <person name="Poliakov A."/>
            <person name="Mizrachi E."/>
            <person name="Kullan A.R."/>
            <person name="Hussey S.G."/>
            <person name="Pinard D."/>
            <person name="van der Merwe K."/>
            <person name="Singh P."/>
            <person name="van Jaarsveld I."/>
            <person name="Silva-Junior O.B."/>
            <person name="Togawa R.C."/>
            <person name="Pappas M.R."/>
            <person name="Faria D.A."/>
            <person name="Sansaloni C.P."/>
            <person name="Petroli C.D."/>
            <person name="Yang X."/>
            <person name="Ranjan P."/>
            <person name="Tschaplinski T.J."/>
            <person name="Ye C.Y."/>
            <person name="Li T."/>
            <person name="Sterck L."/>
            <person name="Vanneste K."/>
            <person name="Murat F."/>
            <person name="Soler M."/>
            <person name="Clemente H.S."/>
            <person name="Saidi N."/>
            <person name="Cassan-Wang H."/>
            <person name="Dunand C."/>
            <person name="Hefer C.A."/>
            <person name="Bornberg-Bauer E."/>
            <person name="Kersting A.R."/>
            <person name="Vining K."/>
            <person name="Amarasinghe V."/>
            <person name="Ranik M."/>
            <person name="Naithani S."/>
            <person name="Elser J."/>
            <person name="Boyd A.E."/>
            <person name="Liston A."/>
            <person name="Spatafora J.W."/>
            <person name="Dharmwardhana P."/>
            <person name="Raja R."/>
            <person name="Sullivan C."/>
            <person name="Romanel E."/>
            <person name="Alves-Ferreira M."/>
            <person name="Kulheim C."/>
            <person name="Foley W."/>
            <person name="Carocha V."/>
            <person name="Paiva J."/>
            <person name="Kudrna D."/>
            <person name="Brommonschenkel S.H."/>
            <person name="Pasquali G."/>
            <person name="Byrne M."/>
            <person name="Rigault P."/>
            <person name="Tibbits J."/>
            <person name="Spokevicius A."/>
            <person name="Jones R.C."/>
            <person name="Steane D.A."/>
            <person name="Vaillancourt R.E."/>
            <person name="Potts B.M."/>
            <person name="Joubert F."/>
            <person name="Barry K."/>
            <person name="Pappas G.J."/>
            <person name="Strauss S.H."/>
            <person name="Jaiswal P."/>
            <person name="Grima-Pettenati J."/>
            <person name="Salse J."/>
            <person name="Van de Peer Y."/>
            <person name="Rokhsar D.S."/>
            <person name="Schmutz J."/>
        </authorList>
    </citation>
    <scope>NUCLEOTIDE SEQUENCE [LARGE SCALE GENOMIC DNA]</scope>
    <source>
        <strain evidence="11">cv. BRASUZ1</strain>
        <tissue evidence="10">Leaf extractions</tissue>
    </source>
</reference>
<dbReference type="PROSITE" id="PS50011">
    <property type="entry name" value="PROTEIN_KINASE_DOM"/>
    <property type="match status" value="1"/>
</dbReference>
<comment type="caution">
    <text evidence="10">The sequence shown here is derived from an EMBL/GenBank/DDBJ whole genome shotgun (WGS) entry which is preliminary data.</text>
</comment>
<comment type="catalytic activity">
    <reaction evidence="7">
        <text>L-threonyl-[protein] + ATP = O-phospho-L-threonyl-[protein] + ADP + H(+)</text>
        <dbReference type="Rhea" id="RHEA:46608"/>
        <dbReference type="Rhea" id="RHEA-COMP:11060"/>
        <dbReference type="Rhea" id="RHEA-COMP:11605"/>
        <dbReference type="ChEBI" id="CHEBI:15378"/>
        <dbReference type="ChEBI" id="CHEBI:30013"/>
        <dbReference type="ChEBI" id="CHEBI:30616"/>
        <dbReference type="ChEBI" id="CHEBI:61977"/>
        <dbReference type="ChEBI" id="CHEBI:456216"/>
        <dbReference type="EC" id="2.7.11.1"/>
    </reaction>
</comment>
<evidence type="ECO:0000256" key="3">
    <source>
        <dbReference type="ARBA" id="ARBA00022679"/>
    </source>
</evidence>
<evidence type="ECO:0000256" key="1">
    <source>
        <dbReference type="ARBA" id="ARBA00012513"/>
    </source>
</evidence>
<keyword evidence="2" id="KW-0723">Serine/threonine-protein kinase</keyword>